<feature type="compositionally biased region" description="Basic and acidic residues" evidence="1">
    <location>
        <begin position="1"/>
        <end position="10"/>
    </location>
</feature>
<dbReference type="Pfam" id="PF04964">
    <property type="entry name" value="Flp_Fap"/>
    <property type="match status" value="1"/>
</dbReference>
<protein>
    <recommendedName>
        <fullName evidence="4">Flp family type IVb pilin</fullName>
    </recommendedName>
</protein>
<dbReference type="InterPro" id="IPR007047">
    <property type="entry name" value="Flp_Fap"/>
</dbReference>
<dbReference type="Proteomes" id="UP001156881">
    <property type="component" value="Unassembled WGS sequence"/>
</dbReference>
<feature type="region of interest" description="Disordered" evidence="1">
    <location>
        <begin position="1"/>
        <end position="26"/>
    </location>
</feature>
<organism evidence="2 3">
    <name type="scientific">Methylobacterium brachythecii</name>
    <dbReference type="NCBI Taxonomy" id="1176177"/>
    <lineage>
        <taxon>Bacteria</taxon>
        <taxon>Pseudomonadati</taxon>
        <taxon>Pseudomonadota</taxon>
        <taxon>Alphaproteobacteria</taxon>
        <taxon>Hyphomicrobiales</taxon>
        <taxon>Methylobacteriaceae</taxon>
        <taxon>Methylobacterium</taxon>
    </lineage>
</organism>
<reference evidence="3" key="1">
    <citation type="journal article" date="2019" name="Int. J. Syst. Evol. Microbiol.">
        <title>The Global Catalogue of Microorganisms (GCM) 10K type strain sequencing project: providing services to taxonomists for standard genome sequencing and annotation.</title>
        <authorList>
            <consortium name="The Broad Institute Genomics Platform"/>
            <consortium name="The Broad Institute Genome Sequencing Center for Infectious Disease"/>
            <person name="Wu L."/>
            <person name="Ma J."/>
        </authorList>
    </citation>
    <scope>NUCLEOTIDE SEQUENCE [LARGE SCALE GENOMIC DNA]</scope>
    <source>
        <strain evidence="3">NBRC 107710</strain>
    </source>
</reference>
<evidence type="ECO:0000256" key="1">
    <source>
        <dbReference type="SAM" id="MobiDB-lite"/>
    </source>
</evidence>
<name>A0ABQ6CYD7_9HYPH</name>
<proteinExistence type="predicted"/>
<keyword evidence="3" id="KW-1185">Reference proteome</keyword>
<evidence type="ECO:0000313" key="3">
    <source>
        <dbReference type="Proteomes" id="UP001156881"/>
    </source>
</evidence>
<dbReference type="EMBL" id="BSPG01000003">
    <property type="protein sequence ID" value="GLS43104.1"/>
    <property type="molecule type" value="Genomic_DNA"/>
</dbReference>
<accession>A0ABQ6CYD7</accession>
<gene>
    <name evidence="2" type="ORF">GCM10007884_10890</name>
</gene>
<comment type="caution">
    <text evidence="2">The sequence shown here is derived from an EMBL/GenBank/DDBJ whole genome shotgun (WGS) entry which is preliminary data.</text>
</comment>
<evidence type="ECO:0000313" key="2">
    <source>
        <dbReference type="EMBL" id="GLS43104.1"/>
    </source>
</evidence>
<sequence>MFNGYRDELQSGRGSTDVSSPLPIEAAKESPHRSILVRFAQDCSGATAIEYALVGGLIAVAVTPAIRTAMTKLWNTILTGVSAQ</sequence>
<evidence type="ECO:0008006" key="4">
    <source>
        <dbReference type="Google" id="ProtNLM"/>
    </source>
</evidence>